<name>A0ABM4K911_EQUPR</name>
<keyword evidence="7" id="KW-1185">Reference proteome</keyword>
<evidence type="ECO:0000313" key="8">
    <source>
        <dbReference type="RefSeq" id="XP_070424679.1"/>
    </source>
</evidence>
<feature type="region of interest" description="Disordered" evidence="6">
    <location>
        <begin position="105"/>
        <end position="205"/>
    </location>
</feature>
<feature type="region of interest" description="Disordered" evidence="6">
    <location>
        <begin position="218"/>
        <end position="255"/>
    </location>
</feature>
<evidence type="ECO:0000256" key="4">
    <source>
        <dbReference type="ARBA" id="ARBA00024428"/>
    </source>
</evidence>
<evidence type="ECO:0000256" key="6">
    <source>
        <dbReference type="SAM" id="MobiDB-lite"/>
    </source>
</evidence>
<dbReference type="Proteomes" id="UP001652662">
    <property type="component" value="Chromosome 12"/>
</dbReference>
<comment type="subcellular location">
    <subcellularLocation>
        <location evidence="3">Dynein axonemal particle</location>
    </subcellularLocation>
</comment>
<feature type="compositionally biased region" description="Polar residues" evidence="6">
    <location>
        <begin position="150"/>
        <end position="159"/>
    </location>
</feature>
<sequence length="524" mass="56066">MASQDKDVGPSLPSPWASQMGPWDAMLEAVRDQLPSLDSDSSLSDCGEEELFIFQRNQTALIPDFSEELAEAPAGASVITADGSPPEPVAVPVGFAVEPWTEWDARTKDSASLGGRDPGGPLESHGQSSSLLRMSQETPKWQEGEPGRMSFNTKGSQSPHWGPQGEATFSPREGDLKTEPPGTASRALKGSDPADHRALRRERRKMIERDILHKVTWDAQSPACSDQGQVKETPCGAAASGPRPEVPPERPREGPSLLSLQQFEEWDWDHILQSLAGREDDRGDGAPGAAWWAADRLQGRDHAVPSAQERLMEQLALLCTTQSRASSSARKVPADTPQDTGQQEAGSRCASTELGSQAEVGPTLAAGTRLRSTAEPPTIFMDLRPKEPSDQGSSESPFPAPSSSSSSSDSEEEGEEETAVRREQQGPSGLRDCTGKSQLLQQLRAFRKGTAQPELPASKGPCSQKAQAPEDSAGSRTGRKQHGTLQAEKQRAQARPPGRSPRALGDPLGPGTARETLVPPLGQV</sequence>
<dbReference type="RefSeq" id="XP_070424680.1">
    <property type="nucleotide sequence ID" value="XM_070568579.1"/>
</dbReference>
<protein>
    <recommendedName>
        <fullName evidence="4">Dynein axonemal assembly factor 8</fullName>
    </recommendedName>
    <alternativeName>
        <fullName evidence="5">Dynein axonemal-associated protein 1</fullName>
    </alternativeName>
</protein>
<evidence type="ECO:0000256" key="3">
    <source>
        <dbReference type="ARBA" id="ARBA00024190"/>
    </source>
</evidence>
<evidence type="ECO:0000256" key="5">
    <source>
        <dbReference type="ARBA" id="ARBA00030565"/>
    </source>
</evidence>
<evidence type="ECO:0000256" key="2">
    <source>
        <dbReference type="ARBA" id="ARBA00024177"/>
    </source>
</evidence>
<reference evidence="8 9" key="1">
    <citation type="submission" date="2025-05" db="UniProtKB">
        <authorList>
            <consortium name="RefSeq"/>
        </authorList>
    </citation>
    <scope>IDENTIFICATION</scope>
    <source>
        <tissue evidence="8 9">Blood</tissue>
    </source>
</reference>
<feature type="region of interest" description="Disordered" evidence="6">
    <location>
        <begin position="1"/>
        <end position="24"/>
    </location>
</feature>
<dbReference type="InterPro" id="IPR031531">
    <property type="entry name" value="DNAAF8"/>
</dbReference>
<organism evidence="7 8">
    <name type="scientific">Equus przewalskii</name>
    <name type="common">Przewalski's horse</name>
    <name type="synonym">Equus caballus przewalskii</name>
    <dbReference type="NCBI Taxonomy" id="9798"/>
    <lineage>
        <taxon>Eukaryota</taxon>
        <taxon>Metazoa</taxon>
        <taxon>Chordata</taxon>
        <taxon>Craniata</taxon>
        <taxon>Vertebrata</taxon>
        <taxon>Euteleostomi</taxon>
        <taxon>Mammalia</taxon>
        <taxon>Eutheria</taxon>
        <taxon>Laurasiatheria</taxon>
        <taxon>Perissodactyla</taxon>
        <taxon>Equidae</taxon>
        <taxon>Equus</taxon>
    </lineage>
</organism>
<feature type="compositionally biased region" description="Low complexity" evidence="6">
    <location>
        <begin position="393"/>
        <end position="408"/>
    </location>
</feature>
<proteinExistence type="predicted"/>
<keyword evidence="1" id="KW-0963">Cytoplasm</keyword>
<gene>
    <name evidence="8 9" type="primary">DNAAF8</name>
</gene>
<dbReference type="RefSeq" id="XP_070424679.1">
    <property type="nucleotide sequence ID" value="XM_070568578.1"/>
</dbReference>
<evidence type="ECO:0000313" key="9">
    <source>
        <dbReference type="RefSeq" id="XP_070424680.1"/>
    </source>
</evidence>
<accession>A0ABM4K911</accession>
<feature type="compositionally biased region" description="Polar residues" evidence="6">
    <location>
        <begin position="337"/>
        <end position="355"/>
    </location>
</feature>
<dbReference type="GeneID" id="103553966"/>
<feature type="region of interest" description="Disordered" evidence="6">
    <location>
        <begin position="322"/>
        <end position="524"/>
    </location>
</feature>
<dbReference type="PANTHER" id="PTHR35977:SF1">
    <property type="entry name" value="DYNEIN AXONEMAL ASSEMBLY FACTOR 8"/>
    <property type="match status" value="1"/>
</dbReference>
<feature type="compositionally biased region" description="Polar residues" evidence="6">
    <location>
        <begin position="218"/>
        <end position="230"/>
    </location>
</feature>
<evidence type="ECO:0000313" key="7">
    <source>
        <dbReference type="Proteomes" id="UP001652662"/>
    </source>
</evidence>
<dbReference type="PANTHER" id="PTHR35977">
    <property type="entry name" value="CHROMOSOME 16 OPEN READING FRAME 71"/>
    <property type="match status" value="1"/>
</dbReference>
<evidence type="ECO:0000256" key="1">
    <source>
        <dbReference type="ARBA" id="ARBA00022490"/>
    </source>
</evidence>
<dbReference type="Pfam" id="PF15773">
    <property type="entry name" value="DAAP1"/>
    <property type="match status" value="1"/>
</dbReference>
<comment type="function">
    <text evidence="2">In cyliated cells, dynein axonemal particle-specific protein required for deployment of ODA to the axoneme. Interacts with outer dynein arm (ODA) subunits.</text>
</comment>
<feature type="compositionally biased region" description="Polar residues" evidence="6">
    <location>
        <begin position="125"/>
        <end position="139"/>
    </location>
</feature>